<name>A0A5P1F5Y6_ASPOF</name>
<feature type="region of interest" description="Disordered" evidence="1">
    <location>
        <begin position="239"/>
        <end position="259"/>
    </location>
</feature>
<feature type="compositionally biased region" description="Polar residues" evidence="1">
    <location>
        <begin position="239"/>
        <end position="257"/>
    </location>
</feature>
<dbReference type="Pfam" id="PF05904">
    <property type="entry name" value="DUF863"/>
    <property type="match status" value="1"/>
</dbReference>
<dbReference type="PANTHER" id="PTHR33167">
    <property type="entry name" value="TRANSCRIPTION FACTOR, PUTATIVE (DUF863)-RELATED"/>
    <property type="match status" value="1"/>
</dbReference>
<dbReference type="Proteomes" id="UP000243459">
    <property type="component" value="Chromosome 4"/>
</dbReference>
<dbReference type="PANTHER" id="PTHR33167:SF43">
    <property type="entry name" value="PROTEIN WAVE"/>
    <property type="match status" value="1"/>
</dbReference>
<dbReference type="EMBL" id="CM007384">
    <property type="protein sequence ID" value="ONK73795.1"/>
    <property type="molecule type" value="Genomic_DNA"/>
</dbReference>
<dbReference type="Gramene" id="ONK73795">
    <property type="protein sequence ID" value="ONK73795"/>
    <property type="gene ID" value="A4U43_C04F35460"/>
</dbReference>
<keyword evidence="3" id="KW-1185">Reference proteome</keyword>
<feature type="compositionally biased region" description="Low complexity" evidence="1">
    <location>
        <begin position="336"/>
        <end position="345"/>
    </location>
</feature>
<gene>
    <name evidence="2" type="ORF">A4U43_C04F35460</name>
</gene>
<accession>A0A5P1F5Y6</accession>
<organism evidence="2 3">
    <name type="scientific">Asparagus officinalis</name>
    <name type="common">Garden asparagus</name>
    <dbReference type="NCBI Taxonomy" id="4686"/>
    <lineage>
        <taxon>Eukaryota</taxon>
        <taxon>Viridiplantae</taxon>
        <taxon>Streptophyta</taxon>
        <taxon>Embryophyta</taxon>
        <taxon>Tracheophyta</taxon>
        <taxon>Spermatophyta</taxon>
        <taxon>Magnoliopsida</taxon>
        <taxon>Liliopsida</taxon>
        <taxon>Asparagales</taxon>
        <taxon>Asparagaceae</taxon>
        <taxon>Asparagoideae</taxon>
        <taxon>Asparagus</taxon>
    </lineage>
</organism>
<protein>
    <submittedName>
        <fullName evidence="2">Uncharacterized protein</fullName>
    </submittedName>
</protein>
<feature type="compositionally biased region" description="Polar residues" evidence="1">
    <location>
        <begin position="290"/>
        <end position="314"/>
    </location>
</feature>
<evidence type="ECO:0000313" key="3">
    <source>
        <dbReference type="Proteomes" id="UP000243459"/>
    </source>
</evidence>
<proteinExistence type="predicted"/>
<sequence>MKLVKVLCQPLNFLDISSADINALAMEDNDIELMVLAYLNRFEILVIRSSLTFDLLAIQKDILKSCEFRIQIQQVILSNLHPSTCRVIVSGLVMVTFCPSSLPSNAYNQKVRELHRLFWTQKNLMRELYTRDRAKSGLTKEGNAVCLEEVNGKFVEASGTRCGGFNLELPADVYVEDSAKNPVKEKGGCMVPLSDKGKNLYCYEVIDLEEPTEMESQIEPPTGNCGLVDGSTLHIASDMASSSQVQNGSGFVPSSSRKQSDFVPDLNLLLDGCSERWGERKDDHSGAGGSESSVPGLVNTSTNSTHKQEPNSSKPILIDLNIPQDDESSHSLNDPTLTYSSPSSTSSIVQKSTNWLFPLCQDSQRSNISDFDQIQASNSTGITECCRKSAEGFSSDSNGELPNDAGRTALSSEDVNVPQDGRNEKSLSGIKSNDLNESTECSSKIVEEVSGTTQLDNMAVESSLEKTFYNEHQHDQDRAVVNAAEILSGICLASSSASPIKQYDTTENKKDEPQYSTDTFETMTLELPEVISNDHLTQMIEVEENAGDNATRVHKLKRGRGRIRDFQKEILPGMISLSRHEICEDMHSIGYELRKNGSRRANGLKWFRPVRRRRSRR</sequence>
<dbReference type="InterPro" id="IPR008581">
    <property type="entry name" value="DUF863_pln"/>
</dbReference>
<evidence type="ECO:0000256" key="1">
    <source>
        <dbReference type="SAM" id="MobiDB-lite"/>
    </source>
</evidence>
<evidence type="ECO:0000313" key="2">
    <source>
        <dbReference type="EMBL" id="ONK73795.1"/>
    </source>
</evidence>
<dbReference type="AlphaFoldDB" id="A0A5P1F5Y6"/>
<feature type="region of interest" description="Disordered" evidence="1">
    <location>
        <begin position="277"/>
        <end position="345"/>
    </location>
</feature>
<feature type="region of interest" description="Disordered" evidence="1">
    <location>
        <begin position="391"/>
        <end position="439"/>
    </location>
</feature>
<feature type="compositionally biased region" description="Polar residues" evidence="1">
    <location>
        <begin position="429"/>
        <end position="439"/>
    </location>
</feature>
<reference evidence="3" key="1">
    <citation type="journal article" date="2017" name="Nat. Commun.">
        <title>The asparagus genome sheds light on the origin and evolution of a young Y chromosome.</title>
        <authorList>
            <person name="Harkess A."/>
            <person name="Zhou J."/>
            <person name="Xu C."/>
            <person name="Bowers J.E."/>
            <person name="Van der Hulst R."/>
            <person name="Ayyampalayam S."/>
            <person name="Mercati F."/>
            <person name="Riccardi P."/>
            <person name="McKain M.R."/>
            <person name="Kakrana A."/>
            <person name="Tang H."/>
            <person name="Ray J."/>
            <person name="Groenendijk J."/>
            <person name="Arikit S."/>
            <person name="Mathioni S.M."/>
            <person name="Nakano M."/>
            <person name="Shan H."/>
            <person name="Telgmann-Rauber A."/>
            <person name="Kanno A."/>
            <person name="Yue Z."/>
            <person name="Chen H."/>
            <person name="Li W."/>
            <person name="Chen Y."/>
            <person name="Xu X."/>
            <person name="Zhang Y."/>
            <person name="Luo S."/>
            <person name="Chen H."/>
            <person name="Gao J."/>
            <person name="Mao Z."/>
            <person name="Pires J.C."/>
            <person name="Luo M."/>
            <person name="Kudrna D."/>
            <person name="Wing R.A."/>
            <person name="Meyers B.C."/>
            <person name="Yi K."/>
            <person name="Kong H."/>
            <person name="Lavrijsen P."/>
            <person name="Sunseri F."/>
            <person name="Falavigna A."/>
            <person name="Ye Y."/>
            <person name="Leebens-Mack J.H."/>
            <person name="Chen G."/>
        </authorList>
    </citation>
    <scope>NUCLEOTIDE SEQUENCE [LARGE SCALE GENOMIC DNA]</scope>
    <source>
        <strain evidence="3">cv. DH0086</strain>
    </source>
</reference>